<dbReference type="AlphaFoldDB" id="E9PAB8"/>
<reference evidence="1" key="1">
    <citation type="journal article" date="1996" name="Yeast">
        <title>Sequencing and analysis of a 35.4 kb region on the right arm of chromosome IV from Saccharomyces cerevisiae reveal 23 open reading frames.</title>
        <authorList>
            <person name="Eide L.G."/>
            <person name="Sander C."/>
            <person name="Prydz H."/>
        </authorList>
    </citation>
    <scope>NUCLEOTIDE SEQUENCE</scope>
</reference>
<dbReference type="EMBL" id="X95966">
    <property type="protein sequence ID" value="CAA65221.1"/>
    <property type="molecule type" value="Genomic_DNA"/>
</dbReference>
<protein>
    <submittedName>
        <fullName evidence="1">Orf:PZA109 protein</fullName>
    </submittedName>
</protein>
<organism evidence="1">
    <name type="scientific">Saccharomyces cerevisiae</name>
    <name type="common">Baker's yeast</name>
    <dbReference type="NCBI Taxonomy" id="4932"/>
    <lineage>
        <taxon>Eukaryota</taxon>
        <taxon>Fungi</taxon>
        <taxon>Dikarya</taxon>
        <taxon>Ascomycota</taxon>
        <taxon>Saccharomycotina</taxon>
        <taxon>Saccharomycetes</taxon>
        <taxon>Saccharomycetales</taxon>
        <taxon>Saccharomycetaceae</taxon>
        <taxon>Saccharomyces</taxon>
    </lineage>
</organism>
<accession>E9PAB8</accession>
<proteinExistence type="predicted"/>
<gene>
    <name evidence="1" type="primary">orf:PZA109</name>
</gene>
<name>E9PAB8_YEASX</name>
<evidence type="ECO:0000313" key="1">
    <source>
        <dbReference type="EMBL" id="CAA65221.1"/>
    </source>
</evidence>
<sequence>MIDLSSVIDFSLYRSKALVNSSHLFNLTINSVIFEEKLSVNIVCFLSLDPVCILCSVSFGLIDLQKDLKSSISKIDNCRLNFPPISIFILVKNSLVADKAGIVLKLLNL</sequence>